<evidence type="ECO:0000313" key="1">
    <source>
        <dbReference type="EMBL" id="GJN20716.1"/>
    </source>
</evidence>
<keyword evidence="2" id="KW-1185">Reference proteome</keyword>
<protein>
    <submittedName>
        <fullName evidence="1">Uncharacterized protein</fullName>
    </submittedName>
</protein>
<dbReference type="AlphaFoldDB" id="A0AAV5EEZ0"/>
<dbReference type="Proteomes" id="UP001054889">
    <property type="component" value="Unassembled WGS sequence"/>
</dbReference>
<comment type="caution">
    <text evidence="1">The sequence shown here is derived from an EMBL/GenBank/DDBJ whole genome shotgun (WGS) entry which is preliminary data.</text>
</comment>
<organism evidence="1 2">
    <name type="scientific">Eleusine coracana subsp. coracana</name>
    <dbReference type="NCBI Taxonomy" id="191504"/>
    <lineage>
        <taxon>Eukaryota</taxon>
        <taxon>Viridiplantae</taxon>
        <taxon>Streptophyta</taxon>
        <taxon>Embryophyta</taxon>
        <taxon>Tracheophyta</taxon>
        <taxon>Spermatophyta</taxon>
        <taxon>Magnoliopsida</taxon>
        <taxon>Liliopsida</taxon>
        <taxon>Poales</taxon>
        <taxon>Poaceae</taxon>
        <taxon>PACMAD clade</taxon>
        <taxon>Chloridoideae</taxon>
        <taxon>Cynodonteae</taxon>
        <taxon>Eleusininae</taxon>
        <taxon>Eleusine</taxon>
    </lineage>
</organism>
<proteinExistence type="predicted"/>
<gene>
    <name evidence="1" type="primary">gb08126</name>
    <name evidence="1" type="ORF">PR202_gb08126</name>
</gene>
<name>A0AAV5EEZ0_ELECO</name>
<evidence type="ECO:0000313" key="2">
    <source>
        <dbReference type="Proteomes" id="UP001054889"/>
    </source>
</evidence>
<accession>A0AAV5EEZ0</accession>
<dbReference type="EMBL" id="BQKI01000075">
    <property type="protein sequence ID" value="GJN20716.1"/>
    <property type="molecule type" value="Genomic_DNA"/>
</dbReference>
<reference evidence="1" key="2">
    <citation type="submission" date="2021-12" db="EMBL/GenBank/DDBJ databases">
        <title>Resequencing data analysis of finger millet.</title>
        <authorList>
            <person name="Hatakeyama M."/>
            <person name="Aluri S."/>
            <person name="Balachadran M.T."/>
            <person name="Sivarajan S.R."/>
            <person name="Poveda L."/>
            <person name="Shimizu-Inatsugi R."/>
            <person name="Schlapbach R."/>
            <person name="Sreeman S.M."/>
            <person name="Shimizu K.K."/>
        </authorList>
    </citation>
    <scope>NUCLEOTIDE SEQUENCE</scope>
</reference>
<reference evidence="1" key="1">
    <citation type="journal article" date="2018" name="DNA Res.">
        <title>Multiple hybrid de novo genome assembly of finger millet, an orphan allotetraploid crop.</title>
        <authorList>
            <person name="Hatakeyama M."/>
            <person name="Aluri S."/>
            <person name="Balachadran M.T."/>
            <person name="Sivarajan S.R."/>
            <person name="Patrignani A."/>
            <person name="Gruter S."/>
            <person name="Poveda L."/>
            <person name="Shimizu-Inatsugi R."/>
            <person name="Baeten J."/>
            <person name="Francoijs K.J."/>
            <person name="Nataraja K.N."/>
            <person name="Reddy Y.A.N."/>
            <person name="Phadnis S."/>
            <person name="Ravikumar R.L."/>
            <person name="Schlapbach R."/>
            <person name="Sreeman S.M."/>
            <person name="Shimizu K.K."/>
        </authorList>
    </citation>
    <scope>NUCLEOTIDE SEQUENCE</scope>
</reference>
<sequence length="105" mass="10647">MATVCAGAPASSKQRAGMYATAIGTVSGEGLAKQPPRRCDVQELHVLAASGGHGEAELLANESGEGLPVGTPVPGHLDPPCVCALDPWAATEPLPARFLMLTSSK</sequence>